<keyword evidence="1" id="KW-0805">Transcription regulation</keyword>
<dbReference type="Pfam" id="PF00440">
    <property type="entry name" value="TetR_N"/>
    <property type="match status" value="1"/>
</dbReference>
<evidence type="ECO:0000259" key="5">
    <source>
        <dbReference type="PROSITE" id="PS50977"/>
    </source>
</evidence>
<dbReference type="InterPro" id="IPR001647">
    <property type="entry name" value="HTH_TetR"/>
</dbReference>
<keyword evidence="3" id="KW-0804">Transcription</keyword>
<dbReference type="EMBL" id="QMEY01000006">
    <property type="protein sequence ID" value="RBQ18797.1"/>
    <property type="molecule type" value="Genomic_DNA"/>
</dbReference>
<dbReference type="Gene3D" id="1.10.357.10">
    <property type="entry name" value="Tetracycline Repressor, domain 2"/>
    <property type="match status" value="1"/>
</dbReference>
<organism evidence="6 7">
    <name type="scientific">Spongiactinospora rosea</name>
    <dbReference type="NCBI Taxonomy" id="2248750"/>
    <lineage>
        <taxon>Bacteria</taxon>
        <taxon>Bacillati</taxon>
        <taxon>Actinomycetota</taxon>
        <taxon>Actinomycetes</taxon>
        <taxon>Streptosporangiales</taxon>
        <taxon>Streptosporangiaceae</taxon>
        <taxon>Spongiactinospora</taxon>
    </lineage>
</organism>
<proteinExistence type="predicted"/>
<sequence>MPRPSVKEKLVEYAESVFRRKGFNGASVQDITTAAGVPKGSFYNHFQSKQELAAEIVRRYCDATDFSMLGDTGAREHTALERIRVHFAIQAERTRATGVGYGCLLVTMASDSPTSGDEVRSAVQEGFDGWTCALATLIEGAQQAGQIASARRAADLAAFLIDAFEGGALRGKATDDHTASMRALDIALDALRP</sequence>
<evidence type="ECO:0000256" key="3">
    <source>
        <dbReference type="ARBA" id="ARBA00023163"/>
    </source>
</evidence>
<feature type="domain" description="HTH tetR-type" evidence="5">
    <location>
        <begin position="4"/>
        <end position="64"/>
    </location>
</feature>
<dbReference type="InterPro" id="IPR009057">
    <property type="entry name" value="Homeodomain-like_sf"/>
</dbReference>
<dbReference type="Pfam" id="PF16925">
    <property type="entry name" value="TetR_C_13"/>
    <property type="match status" value="1"/>
</dbReference>
<feature type="DNA-binding region" description="H-T-H motif" evidence="4">
    <location>
        <begin position="27"/>
        <end position="46"/>
    </location>
</feature>
<gene>
    <name evidence="6" type="ORF">DP939_16395</name>
</gene>
<dbReference type="PROSITE" id="PS50977">
    <property type="entry name" value="HTH_TETR_2"/>
    <property type="match status" value="1"/>
</dbReference>
<dbReference type="InterPro" id="IPR011075">
    <property type="entry name" value="TetR_C"/>
</dbReference>
<evidence type="ECO:0000313" key="7">
    <source>
        <dbReference type="Proteomes" id="UP000253303"/>
    </source>
</evidence>
<protein>
    <submittedName>
        <fullName evidence="6">TetR/AcrR family transcriptional regulator</fullName>
    </submittedName>
</protein>
<accession>A0A366LYE6</accession>
<dbReference type="InterPro" id="IPR036271">
    <property type="entry name" value="Tet_transcr_reg_TetR-rel_C_sf"/>
</dbReference>
<dbReference type="PANTHER" id="PTHR47506">
    <property type="entry name" value="TRANSCRIPTIONAL REGULATORY PROTEIN"/>
    <property type="match status" value="1"/>
</dbReference>
<dbReference type="PRINTS" id="PR00455">
    <property type="entry name" value="HTHTETR"/>
</dbReference>
<keyword evidence="2 4" id="KW-0238">DNA-binding</keyword>
<dbReference type="GO" id="GO:0003677">
    <property type="term" value="F:DNA binding"/>
    <property type="evidence" value="ECO:0007669"/>
    <property type="project" value="UniProtKB-UniRule"/>
</dbReference>
<dbReference type="RefSeq" id="WP_113981581.1">
    <property type="nucleotide sequence ID" value="NZ_QMEY01000006.1"/>
</dbReference>
<dbReference type="AlphaFoldDB" id="A0A366LYE6"/>
<dbReference type="SUPFAM" id="SSF48498">
    <property type="entry name" value="Tetracyclin repressor-like, C-terminal domain"/>
    <property type="match status" value="1"/>
</dbReference>
<dbReference type="OrthoDB" id="4541465at2"/>
<dbReference type="SUPFAM" id="SSF46689">
    <property type="entry name" value="Homeodomain-like"/>
    <property type="match status" value="1"/>
</dbReference>
<evidence type="ECO:0000256" key="1">
    <source>
        <dbReference type="ARBA" id="ARBA00023015"/>
    </source>
</evidence>
<keyword evidence="7" id="KW-1185">Reference proteome</keyword>
<name>A0A366LYE6_9ACTN</name>
<comment type="caution">
    <text evidence="6">The sequence shown here is derived from an EMBL/GenBank/DDBJ whole genome shotgun (WGS) entry which is preliminary data.</text>
</comment>
<evidence type="ECO:0000256" key="2">
    <source>
        <dbReference type="ARBA" id="ARBA00023125"/>
    </source>
</evidence>
<evidence type="ECO:0000313" key="6">
    <source>
        <dbReference type="EMBL" id="RBQ18797.1"/>
    </source>
</evidence>
<dbReference type="PANTHER" id="PTHR47506:SF1">
    <property type="entry name" value="HTH-TYPE TRANSCRIPTIONAL REGULATOR YJDC"/>
    <property type="match status" value="1"/>
</dbReference>
<dbReference type="Proteomes" id="UP000253303">
    <property type="component" value="Unassembled WGS sequence"/>
</dbReference>
<reference evidence="6 7" key="1">
    <citation type="submission" date="2018-06" db="EMBL/GenBank/DDBJ databases">
        <title>Sphaerisporangium craniellae sp. nov., isolated from a marine sponge in the South China Sea.</title>
        <authorList>
            <person name="Li L."/>
        </authorList>
    </citation>
    <scope>NUCLEOTIDE SEQUENCE [LARGE SCALE GENOMIC DNA]</scope>
    <source>
        <strain evidence="6 7">LHW63015</strain>
    </source>
</reference>
<evidence type="ECO:0000256" key="4">
    <source>
        <dbReference type="PROSITE-ProRule" id="PRU00335"/>
    </source>
</evidence>